<dbReference type="Pfam" id="PF01807">
    <property type="entry name" value="Zn_ribbon_DnaG"/>
    <property type="match status" value="1"/>
</dbReference>
<evidence type="ECO:0000256" key="3">
    <source>
        <dbReference type="ARBA" id="ARBA00022679"/>
    </source>
</evidence>
<dbReference type="SMART" id="SM00493">
    <property type="entry name" value="TOPRIM"/>
    <property type="match status" value="1"/>
</dbReference>
<evidence type="ECO:0000256" key="7">
    <source>
        <dbReference type="ARBA" id="ARBA00022771"/>
    </source>
</evidence>
<dbReference type="Pfam" id="PF10410">
    <property type="entry name" value="DnaB_bind"/>
    <property type="match status" value="1"/>
</dbReference>
<evidence type="ECO:0000256" key="13">
    <source>
        <dbReference type="PIRNR" id="PIRNR002811"/>
    </source>
</evidence>
<evidence type="ECO:0000313" key="16">
    <source>
        <dbReference type="EMBL" id="MBC2575760.1"/>
    </source>
</evidence>
<reference evidence="16 17" key="1">
    <citation type="submission" date="2020-05" db="EMBL/GenBank/DDBJ databases">
        <title>Draft genome of xy-202 and genomic insight in genome of the genus Peptostreptococcus.</title>
        <authorList>
            <person name="Zhang Z."/>
        </authorList>
    </citation>
    <scope>NUCLEOTIDE SEQUENCE [LARGE SCALE GENOMIC DNA]</scope>
    <source>
        <strain evidence="16 17">DSM 27025</strain>
    </source>
</reference>
<organism evidence="16 17">
    <name type="scientific">Peptostreptococcus canis</name>
    <dbReference type="NCBI Taxonomy" id="1159213"/>
    <lineage>
        <taxon>Bacteria</taxon>
        <taxon>Bacillati</taxon>
        <taxon>Bacillota</taxon>
        <taxon>Clostridia</taxon>
        <taxon>Peptostreptococcales</taxon>
        <taxon>Peptostreptococcaceae</taxon>
        <taxon>Peptostreptococcus</taxon>
    </lineage>
</organism>
<dbReference type="SUPFAM" id="SSF57783">
    <property type="entry name" value="Zinc beta-ribbon"/>
    <property type="match status" value="1"/>
</dbReference>
<keyword evidence="2 12" id="KW-0639">Primosome</keyword>
<dbReference type="InterPro" id="IPR034151">
    <property type="entry name" value="TOPRIM_DnaG_bac"/>
</dbReference>
<comment type="caution">
    <text evidence="16">The sequence shown here is derived from an EMBL/GenBank/DDBJ whole genome shotgun (WGS) entry which is preliminary data.</text>
</comment>
<evidence type="ECO:0000259" key="15">
    <source>
        <dbReference type="PROSITE" id="PS50880"/>
    </source>
</evidence>
<evidence type="ECO:0000256" key="5">
    <source>
        <dbReference type="ARBA" id="ARBA00022705"/>
    </source>
</evidence>
<keyword evidence="5 12" id="KW-0235">DNA replication</keyword>
<dbReference type="PANTHER" id="PTHR30313">
    <property type="entry name" value="DNA PRIMASE"/>
    <property type="match status" value="1"/>
</dbReference>
<dbReference type="InterPro" id="IPR050219">
    <property type="entry name" value="DnaG_primase"/>
</dbReference>
<dbReference type="Pfam" id="PF13155">
    <property type="entry name" value="Toprim_2"/>
    <property type="match status" value="1"/>
</dbReference>
<keyword evidence="14" id="KW-0175">Coiled coil</keyword>
<dbReference type="Proteomes" id="UP000713904">
    <property type="component" value="Unassembled WGS sequence"/>
</dbReference>
<feature type="domain" description="Toprim" evidence="15">
    <location>
        <begin position="257"/>
        <end position="338"/>
    </location>
</feature>
<dbReference type="EC" id="2.7.7.101" evidence="12"/>
<dbReference type="InterPro" id="IPR019475">
    <property type="entry name" value="DNA_primase_DnaB-bd"/>
</dbReference>
<name>A0ABR6TK16_9FIRM</name>
<sequence length="621" mass="71272">MNDLKDIIEEIKSRNDIADVISNYIQLKPSGSNYKGLCPFHGEKTPSFHVNTSKQIFKCFGCGEGGDVVSFIMKIENLDFMDSVKFLAEKSGVEINKKIDQKTKLKLEKIKKLQEINVEAARFFYYCLVEMNGNPGISYLRKRGLDEKTIKNFGLGYAPDSWDSLKNYMIKKGYKIEDLVECGLINHKKEKNIFYDKYRNRVIFPIFDYKSNIIGFGGRVLDDSLPKYLNSPESDVFNKRLNLYGLNFSRKFIGNKRELILVEGYMDLISLYQFGIKNVVATLGTALTESQADLIKKFADSIVISYDSDSAGINAALRAIHILENSGIKVRVLDLGEYKDPDEFIRSKGLSEMLNIIENSSDSIKFKIDILFKNYNKNDRKDIMLFLKEAVKIVRRIKSPIELNYYIDYLASITNTNQEIIKNEIFGNNLTSAKTIYRNKFNGKKSNIKTEKNINEHDEMTTKIIKQIEDGEINIERNLIKAMLLSDTAREIIPLKVEIDHLSDENSKKIYSEVLTTENKGIINTNELNNLGIDLNYMAKLDSVNLSNINLDNLGEIEKITNKFLKSRISGNLEELSKKLKILENRYKTMDKTNPEAEEVNKEIMKITLEIVEENKKIKSL</sequence>
<dbReference type="InterPro" id="IPR006295">
    <property type="entry name" value="DNA_primase_DnaG"/>
</dbReference>
<evidence type="ECO:0000256" key="8">
    <source>
        <dbReference type="ARBA" id="ARBA00022833"/>
    </source>
</evidence>
<keyword evidence="7 12" id="KW-0863">Zinc-finger</keyword>
<keyword evidence="6 12" id="KW-0479">Metal-binding</keyword>
<keyword evidence="4 12" id="KW-0548">Nucleotidyltransferase</keyword>
<protein>
    <recommendedName>
        <fullName evidence="12 13">DNA primase</fullName>
        <ecNumber evidence="12">2.7.7.101</ecNumber>
    </recommendedName>
</protein>
<dbReference type="SUPFAM" id="SSF56731">
    <property type="entry name" value="DNA primase core"/>
    <property type="match status" value="1"/>
</dbReference>
<comment type="domain">
    <text evidence="12">Contains an N-terminal zinc-binding domain, a central core domain that contains the primase activity, and a C-terminal DnaB-binding domain.</text>
</comment>
<dbReference type="PROSITE" id="PS50880">
    <property type="entry name" value="TOPRIM"/>
    <property type="match status" value="1"/>
</dbReference>
<dbReference type="RefSeq" id="WP_185623788.1">
    <property type="nucleotide sequence ID" value="NZ_JABGBW010000002.1"/>
</dbReference>
<comment type="subunit">
    <text evidence="12">Monomer. Interacts with DnaB.</text>
</comment>
<dbReference type="NCBIfam" id="TIGR01391">
    <property type="entry name" value="dnaG"/>
    <property type="match status" value="1"/>
</dbReference>
<feature type="coiled-coil region" evidence="14">
    <location>
        <begin position="566"/>
        <end position="617"/>
    </location>
</feature>
<accession>A0ABR6TK16</accession>
<comment type="cofactor">
    <cofactor evidence="12 13">
        <name>Zn(2+)</name>
        <dbReference type="ChEBI" id="CHEBI:29105"/>
    </cofactor>
    <text evidence="12 13">Binds 1 zinc ion per monomer.</text>
</comment>
<dbReference type="Pfam" id="PF08275">
    <property type="entry name" value="DNAG_N"/>
    <property type="match status" value="1"/>
</dbReference>
<keyword evidence="10 12" id="KW-0238">DNA-binding</keyword>
<evidence type="ECO:0000256" key="12">
    <source>
        <dbReference type="HAMAP-Rule" id="MF_00974"/>
    </source>
</evidence>
<dbReference type="SMART" id="SM00400">
    <property type="entry name" value="ZnF_CHCC"/>
    <property type="match status" value="1"/>
</dbReference>
<evidence type="ECO:0000256" key="6">
    <source>
        <dbReference type="ARBA" id="ARBA00022723"/>
    </source>
</evidence>
<keyword evidence="11 12" id="KW-0804">Transcription</keyword>
<dbReference type="PANTHER" id="PTHR30313:SF2">
    <property type="entry name" value="DNA PRIMASE"/>
    <property type="match status" value="1"/>
</dbReference>
<dbReference type="PIRSF" id="PIRSF002811">
    <property type="entry name" value="DnaG"/>
    <property type="match status" value="1"/>
</dbReference>
<feature type="zinc finger region" description="CHC2-type" evidence="12">
    <location>
        <begin position="38"/>
        <end position="62"/>
    </location>
</feature>
<dbReference type="InterPro" id="IPR002694">
    <property type="entry name" value="Znf_CHC2"/>
</dbReference>
<evidence type="ECO:0000256" key="11">
    <source>
        <dbReference type="ARBA" id="ARBA00023163"/>
    </source>
</evidence>
<keyword evidence="8 12" id="KW-0862">Zinc</keyword>
<keyword evidence="9" id="KW-0460">Magnesium</keyword>
<keyword evidence="17" id="KW-1185">Reference proteome</keyword>
<dbReference type="InterPro" id="IPR006171">
    <property type="entry name" value="TOPRIM_dom"/>
</dbReference>
<evidence type="ECO:0000256" key="10">
    <source>
        <dbReference type="ARBA" id="ARBA00023125"/>
    </source>
</evidence>
<dbReference type="Gene3D" id="3.90.580.10">
    <property type="entry name" value="Zinc finger, CHC2-type domain"/>
    <property type="match status" value="1"/>
</dbReference>
<proteinExistence type="inferred from homology"/>
<evidence type="ECO:0000313" key="17">
    <source>
        <dbReference type="Proteomes" id="UP000713904"/>
    </source>
</evidence>
<evidence type="ECO:0000256" key="14">
    <source>
        <dbReference type="SAM" id="Coils"/>
    </source>
</evidence>
<evidence type="ECO:0000256" key="9">
    <source>
        <dbReference type="ARBA" id="ARBA00022842"/>
    </source>
</evidence>
<comment type="function">
    <text evidence="12 13">RNA polymerase that catalyzes the synthesis of short RNA molecules used as primers for DNA polymerase during DNA replication.</text>
</comment>
<gene>
    <name evidence="12" type="primary">dnaG</name>
    <name evidence="16" type="ORF">HLB29_03580</name>
</gene>
<dbReference type="InterPro" id="IPR013264">
    <property type="entry name" value="DNAG_N"/>
</dbReference>
<dbReference type="InterPro" id="IPR037068">
    <property type="entry name" value="DNA_primase_core_N_sf"/>
</dbReference>
<comment type="similarity">
    <text evidence="12 13">Belongs to the DnaG primase family.</text>
</comment>
<dbReference type="HAMAP" id="MF_00974">
    <property type="entry name" value="DNA_primase_DnaG"/>
    <property type="match status" value="1"/>
</dbReference>
<dbReference type="Gene3D" id="3.90.980.10">
    <property type="entry name" value="DNA primase, catalytic core, N-terminal domain"/>
    <property type="match status" value="1"/>
</dbReference>
<dbReference type="CDD" id="cd03364">
    <property type="entry name" value="TOPRIM_DnaG_primases"/>
    <property type="match status" value="1"/>
</dbReference>
<keyword evidence="1 12" id="KW-0240">DNA-directed RNA polymerase</keyword>
<comment type="catalytic activity">
    <reaction evidence="12">
        <text>ssDNA + n NTP = ssDNA/pppN(pN)n-1 hybrid + (n-1) diphosphate.</text>
        <dbReference type="EC" id="2.7.7.101"/>
    </reaction>
</comment>
<dbReference type="InterPro" id="IPR036977">
    <property type="entry name" value="DNA_primase_Znf_CHC2"/>
</dbReference>
<dbReference type="EMBL" id="JABGBW010000002">
    <property type="protein sequence ID" value="MBC2575760.1"/>
    <property type="molecule type" value="Genomic_DNA"/>
</dbReference>
<evidence type="ECO:0000256" key="2">
    <source>
        <dbReference type="ARBA" id="ARBA00022515"/>
    </source>
</evidence>
<evidence type="ECO:0000256" key="1">
    <source>
        <dbReference type="ARBA" id="ARBA00022478"/>
    </source>
</evidence>
<evidence type="ECO:0000256" key="4">
    <source>
        <dbReference type="ARBA" id="ARBA00022695"/>
    </source>
</evidence>
<keyword evidence="3 12" id="KW-0808">Transferase</keyword>
<dbReference type="InterPro" id="IPR030846">
    <property type="entry name" value="DnaG_bac"/>
</dbReference>
<dbReference type="Gene3D" id="3.40.1360.10">
    <property type="match status" value="1"/>
</dbReference>